<dbReference type="InterPro" id="IPR041685">
    <property type="entry name" value="AAA_GajA/Old/RecF-like"/>
</dbReference>
<sequence>MRLKHFIGKNIRGYMNLNVTFRESITFLIGINGSGKTTLLKLLSGLLSPSYIDLAEIEFTEIHLECERLSDSKTFTISASKKENRMFLEYDDISSNKKISNEILIINPYIDKRYYNRRESIDFERLNRLIIEFEELEIVNQIKNIKTPLFLGLNRRITEKSRIYIEREAYYPRRKWQNIDLLFDSVDEALSDIQDMVYENIRQNAKRQSLYSDDFRKKVIKDSFKIYQETPIVSTNYKDELAKLPSRKEKLTMAISELDIKDISEQLDTLFEQLSTILRTLSETAATDKGKVSNEYYEALLKWMINSAQLEKIDNITSYWNQYAENIMKLKEPIIRFTEGVNLFFTEGHKEILIDGQGTIKIKIIEDGRTKINSIYELSSGEKQLVIMMAHLAFYRINKRGSVFIIDEPELSLHISWQEIFVDALLKASPDTQFILATHAPAILAKPERKYLCEDLSI</sequence>
<dbReference type="PANTHER" id="PTHR43581:SF2">
    <property type="entry name" value="EXCINUCLEASE ATPASE SUBUNIT"/>
    <property type="match status" value="1"/>
</dbReference>
<dbReference type="CDD" id="cd00267">
    <property type="entry name" value="ABC_ATPase"/>
    <property type="match status" value="1"/>
</dbReference>
<evidence type="ECO:0000313" key="3">
    <source>
        <dbReference type="Proteomes" id="UP000027850"/>
    </source>
</evidence>
<dbReference type="Proteomes" id="UP000027850">
    <property type="component" value="Unassembled WGS sequence"/>
</dbReference>
<dbReference type="SUPFAM" id="SSF52540">
    <property type="entry name" value="P-loop containing nucleoside triphosphate hydrolases"/>
    <property type="match status" value="1"/>
</dbReference>
<gene>
    <name evidence="2" type="ORF">M091_1664</name>
</gene>
<reference evidence="2 3" key="1">
    <citation type="submission" date="2014-04" db="EMBL/GenBank/DDBJ databases">
        <authorList>
            <person name="Sears C."/>
            <person name="Carroll K."/>
            <person name="Sack B.R."/>
            <person name="Qadri F."/>
            <person name="Myers L.L."/>
            <person name="Chung G.-T."/>
            <person name="Escheverria P."/>
            <person name="Fraser C.M."/>
            <person name="Sadzewicz L."/>
            <person name="Shefchek K.A."/>
            <person name="Tallon L."/>
            <person name="Das S.P."/>
            <person name="Daugherty S."/>
            <person name="Mongodin E.F."/>
        </authorList>
    </citation>
    <scope>NUCLEOTIDE SEQUENCE [LARGE SCALE GENOMIC DNA]</scope>
    <source>
        <strain evidence="2 3">3776 D15 i</strain>
    </source>
</reference>
<comment type="caution">
    <text evidence="2">The sequence shown here is derived from an EMBL/GenBank/DDBJ whole genome shotgun (WGS) entry which is preliminary data.</text>
</comment>
<evidence type="ECO:0000313" key="2">
    <source>
        <dbReference type="EMBL" id="KDS35868.1"/>
    </source>
</evidence>
<dbReference type="RefSeq" id="WP_036617189.1">
    <property type="nucleotide sequence ID" value="NZ_JNHK01000092.1"/>
</dbReference>
<feature type="domain" description="AAA+ ATPase" evidence="1">
    <location>
        <begin position="22"/>
        <end position="457"/>
    </location>
</feature>
<dbReference type="InterPro" id="IPR051396">
    <property type="entry name" value="Bact_Antivir_Def_Nuclease"/>
</dbReference>
<protein>
    <submittedName>
        <fullName evidence="2">RecF/RecN/SMC N terminal domain protein</fullName>
    </submittedName>
</protein>
<dbReference type="InterPro" id="IPR027417">
    <property type="entry name" value="P-loop_NTPase"/>
</dbReference>
<dbReference type="SMART" id="SM00382">
    <property type="entry name" value="AAA"/>
    <property type="match status" value="1"/>
</dbReference>
<accession>A0AB34LBR7</accession>
<name>A0AB34LBR7_PARDI</name>
<dbReference type="EMBL" id="JNHK01000092">
    <property type="protein sequence ID" value="KDS35868.1"/>
    <property type="molecule type" value="Genomic_DNA"/>
</dbReference>
<dbReference type="AlphaFoldDB" id="A0AB34LBR7"/>
<dbReference type="Gene3D" id="3.40.50.300">
    <property type="entry name" value="P-loop containing nucleotide triphosphate hydrolases"/>
    <property type="match status" value="1"/>
</dbReference>
<evidence type="ECO:0000259" key="1">
    <source>
        <dbReference type="SMART" id="SM00382"/>
    </source>
</evidence>
<dbReference type="PANTHER" id="PTHR43581">
    <property type="entry name" value="ATP/GTP PHOSPHATASE"/>
    <property type="match status" value="1"/>
</dbReference>
<proteinExistence type="predicted"/>
<dbReference type="InterPro" id="IPR003593">
    <property type="entry name" value="AAA+_ATPase"/>
</dbReference>
<dbReference type="Pfam" id="PF13175">
    <property type="entry name" value="AAA_15"/>
    <property type="match status" value="1"/>
</dbReference>
<organism evidence="2 3">
    <name type="scientific">Parabacteroides distasonis str. 3776 D15 i</name>
    <dbReference type="NCBI Taxonomy" id="1339342"/>
    <lineage>
        <taxon>Bacteria</taxon>
        <taxon>Pseudomonadati</taxon>
        <taxon>Bacteroidota</taxon>
        <taxon>Bacteroidia</taxon>
        <taxon>Bacteroidales</taxon>
        <taxon>Tannerellaceae</taxon>
        <taxon>Parabacteroides</taxon>
    </lineage>
</organism>